<dbReference type="InterPro" id="IPR006200">
    <property type="entry name" value="LexA"/>
</dbReference>
<dbReference type="FunFam" id="2.10.109.10:FF:000001">
    <property type="entry name" value="LexA repressor"/>
    <property type="match status" value="1"/>
</dbReference>
<dbReference type="CDD" id="cd00090">
    <property type="entry name" value="HTH_ARSR"/>
    <property type="match status" value="1"/>
</dbReference>
<dbReference type="GO" id="GO:0009432">
    <property type="term" value="P:SOS response"/>
    <property type="evidence" value="ECO:0007669"/>
    <property type="project" value="UniProtKB-UniRule"/>
</dbReference>
<evidence type="ECO:0000256" key="7">
    <source>
        <dbReference type="ARBA" id="ARBA00022813"/>
    </source>
</evidence>
<evidence type="ECO:0000256" key="1">
    <source>
        <dbReference type="ARBA" id="ARBA00007484"/>
    </source>
</evidence>
<sequence length="206" mass="22820">MTKLSSRQQAILDFIKHEVRTKGYPPSVREIGEAVGLASSSTVHGHLDRLEKKGLIRRDATKPRAIEITDGSLDSNVFPESVARVPLIGKVTAGVPILATENIEDYYPLPAHMVGDHTVFMLAVVGDSMIEAGIHDGDYVIVRQQSTANNGDIVVAMTEDDEATVKRFYKESDHIRLQPENSAMEPIRLRNVKILGKVIGLYREIY</sequence>
<proteinExistence type="inferred from homology"/>
<evidence type="ECO:0000313" key="18">
    <source>
        <dbReference type="Proteomes" id="UP000654993"/>
    </source>
</evidence>
<dbReference type="InterPro" id="IPR036388">
    <property type="entry name" value="WH-like_DNA-bd_sf"/>
</dbReference>
<accession>A0A916QCN0</accession>
<feature type="site" description="Cleavage; by autolysis" evidence="13">
    <location>
        <begin position="93"/>
        <end position="94"/>
    </location>
</feature>
<name>A0A916QCN0_9BACL</name>
<protein>
    <recommendedName>
        <fullName evidence="13">LexA repressor</fullName>
        <ecNumber evidence="13">3.4.21.88</ecNumber>
    </recommendedName>
</protein>
<dbReference type="PRINTS" id="PR00726">
    <property type="entry name" value="LEXASERPTASE"/>
</dbReference>
<dbReference type="InterPro" id="IPR036390">
    <property type="entry name" value="WH_DNA-bd_sf"/>
</dbReference>
<keyword evidence="3 13" id="KW-0678">Repressor</keyword>
<evidence type="ECO:0000259" key="15">
    <source>
        <dbReference type="Pfam" id="PF00717"/>
    </source>
</evidence>
<evidence type="ECO:0000256" key="8">
    <source>
        <dbReference type="ARBA" id="ARBA00023015"/>
    </source>
</evidence>
<keyword evidence="4 13" id="KW-0235">DNA replication</keyword>
<dbReference type="AlphaFoldDB" id="A0A916QCN0"/>
<feature type="domain" description="Peptidase S24/S26A/S26B/S26C" evidence="15">
    <location>
        <begin position="86"/>
        <end position="199"/>
    </location>
</feature>
<keyword evidence="11 13" id="KW-0234">DNA repair</keyword>
<dbReference type="GO" id="GO:0045892">
    <property type="term" value="P:negative regulation of DNA-templated transcription"/>
    <property type="evidence" value="ECO:0007669"/>
    <property type="project" value="UniProtKB-UniRule"/>
</dbReference>
<keyword evidence="7 13" id="KW-0068">Autocatalytic cleavage</keyword>
<keyword evidence="8 13" id="KW-0805">Transcription regulation</keyword>
<evidence type="ECO:0000256" key="3">
    <source>
        <dbReference type="ARBA" id="ARBA00022491"/>
    </source>
</evidence>
<dbReference type="GO" id="GO:0006260">
    <property type="term" value="P:DNA replication"/>
    <property type="evidence" value="ECO:0007669"/>
    <property type="project" value="UniProtKB-UniRule"/>
</dbReference>
<comment type="caution">
    <text evidence="17">The sequence shown here is derived from an EMBL/GenBank/DDBJ whole genome shotgun (WGS) entry which is preliminary data.</text>
</comment>
<evidence type="ECO:0000256" key="6">
    <source>
        <dbReference type="ARBA" id="ARBA00022801"/>
    </source>
</evidence>
<feature type="active site" description="For autocatalytic cleavage activity" evidence="13">
    <location>
        <position position="166"/>
    </location>
</feature>
<dbReference type="InterPro" id="IPR036286">
    <property type="entry name" value="LexA/Signal_pep-like_sf"/>
</dbReference>
<reference evidence="17" key="2">
    <citation type="journal article" date="2021" name="Data Brief">
        <title>Draft genome sequence data of the facultative, thermophilic, xylanolytic bacterium Paenibacillus sp. strain DA-C8.</title>
        <authorList>
            <person name="Chhe C."/>
            <person name="Uke A."/>
            <person name="Baramee S."/>
            <person name="Ungkulpasvich U."/>
            <person name="Tachaapaikoon C."/>
            <person name="Pason P."/>
            <person name="Waeonukul R."/>
            <person name="Ratanakhanokchai K."/>
            <person name="Kosugi A."/>
        </authorList>
    </citation>
    <scope>NUCLEOTIDE SEQUENCE</scope>
    <source>
        <strain evidence="17">DA-C8</strain>
    </source>
</reference>
<dbReference type="RefSeq" id="WP_200966525.1">
    <property type="nucleotide sequence ID" value="NZ_BMAQ01000014.1"/>
</dbReference>
<keyword evidence="10 13" id="KW-0804">Transcription</keyword>
<dbReference type="EMBL" id="BMAQ01000014">
    <property type="protein sequence ID" value="GFR38282.1"/>
    <property type="molecule type" value="Genomic_DNA"/>
</dbReference>
<evidence type="ECO:0000256" key="2">
    <source>
        <dbReference type="ARBA" id="ARBA00011738"/>
    </source>
</evidence>
<dbReference type="InterPro" id="IPR006197">
    <property type="entry name" value="Peptidase_S24_LexA"/>
</dbReference>
<dbReference type="Pfam" id="PF01726">
    <property type="entry name" value="LexA_DNA_bind"/>
    <property type="match status" value="1"/>
</dbReference>
<evidence type="ECO:0000256" key="11">
    <source>
        <dbReference type="ARBA" id="ARBA00023204"/>
    </source>
</evidence>
<evidence type="ECO:0000256" key="13">
    <source>
        <dbReference type="HAMAP-Rule" id="MF_00015"/>
    </source>
</evidence>
<evidence type="ECO:0000313" key="17">
    <source>
        <dbReference type="EMBL" id="GFR38282.1"/>
    </source>
</evidence>
<dbReference type="FunFam" id="1.10.10.10:FF:000009">
    <property type="entry name" value="LexA repressor"/>
    <property type="match status" value="1"/>
</dbReference>
<evidence type="ECO:0000259" key="16">
    <source>
        <dbReference type="Pfam" id="PF01726"/>
    </source>
</evidence>
<keyword evidence="6 13" id="KW-0378">Hydrolase</keyword>
<dbReference type="InterPro" id="IPR039418">
    <property type="entry name" value="LexA-like"/>
</dbReference>
<dbReference type="Pfam" id="PF00717">
    <property type="entry name" value="Peptidase_S24"/>
    <property type="match status" value="1"/>
</dbReference>
<reference evidence="17" key="1">
    <citation type="submission" date="2020-08" db="EMBL/GenBank/DDBJ databases">
        <authorList>
            <person name="Uke A."/>
            <person name="Chhe C."/>
            <person name="Baramee S."/>
            <person name="Kosugi A."/>
        </authorList>
    </citation>
    <scope>NUCLEOTIDE SEQUENCE</scope>
    <source>
        <strain evidence="17">DA-C8</strain>
    </source>
</reference>
<feature type="domain" description="LexA repressor DNA-binding" evidence="16">
    <location>
        <begin position="1"/>
        <end position="65"/>
    </location>
</feature>
<keyword evidence="9 13" id="KW-0238">DNA-binding</keyword>
<dbReference type="NCBIfam" id="TIGR00498">
    <property type="entry name" value="lexA"/>
    <property type="match status" value="1"/>
</dbReference>
<dbReference type="HAMAP" id="MF_00015">
    <property type="entry name" value="LexA"/>
    <property type="match status" value="1"/>
</dbReference>
<comment type="similarity">
    <text evidence="1 13 14">Belongs to the peptidase S24 family.</text>
</comment>
<dbReference type="GO" id="GO:0004252">
    <property type="term" value="F:serine-type endopeptidase activity"/>
    <property type="evidence" value="ECO:0007669"/>
    <property type="project" value="UniProtKB-UniRule"/>
</dbReference>
<dbReference type="GO" id="GO:0006281">
    <property type="term" value="P:DNA repair"/>
    <property type="evidence" value="ECO:0007669"/>
    <property type="project" value="UniProtKB-UniRule"/>
</dbReference>
<feature type="DNA-binding region" description="H-T-H motif" evidence="13">
    <location>
        <begin position="28"/>
        <end position="48"/>
    </location>
</feature>
<dbReference type="InterPro" id="IPR050077">
    <property type="entry name" value="LexA_repressor"/>
</dbReference>
<gene>
    <name evidence="13 17" type="primary">lexA</name>
    <name evidence="17" type="ORF">PRECH8_15780</name>
</gene>
<dbReference type="Gene3D" id="2.10.109.10">
    <property type="entry name" value="Umud Fragment, subunit A"/>
    <property type="match status" value="1"/>
</dbReference>
<dbReference type="SUPFAM" id="SSF51306">
    <property type="entry name" value="LexA/Signal peptidase"/>
    <property type="match status" value="1"/>
</dbReference>
<dbReference type="Proteomes" id="UP000654993">
    <property type="component" value="Unassembled WGS sequence"/>
</dbReference>
<evidence type="ECO:0000256" key="10">
    <source>
        <dbReference type="ARBA" id="ARBA00023163"/>
    </source>
</evidence>
<organism evidence="17 18">
    <name type="scientific">Insulibacter thermoxylanivorax</name>
    <dbReference type="NCBI Taxonomy" id="2749268"/>
    <lineage>
        <taxon>Bacteria</taxon>
        <taxon>Bacillati</taxon>
        <taxon>Bacillota</taxon>
        <taxon>Bacilli</taxon>
        <taxon>Bacillales</taxon>
        <taxon>Paenibacillaceae</taxon>
        <taxon>Insulibacter</taxon>
    </lineage>
</organism>
<dbReference type="Gene3D" id="1.10.10.10">
    <property type="entry name" value="Winged helix-like DNA-binding domain superfamily/Winged helix DNA-binding domain"/>
    <property type="match status" value="1"/>
</dbReference>
<evidence type="ECO:0000256" key="14">
    <source>
        <dbReference type="RuleBase" id="RU003991"/>
    </source>
</evidence>
<feature type="active site" description="For autocatalytic cleavage activity" evidence="13">
    <location>
        <position position="128"/>
    </location>
</feature>
<comment type="subunit">
    <text evidence="2 13">Homodimer.</text>
</comment>
<evidence type="ECO:0000256" key="5">
    <source>
        <dbReference type="ARBA" id="ARBA00022763"/>
    </source>
</evidence>
<evidence type="ECO:0000256" key="9">
    <source>
        <dbReference type="ARBA" id="ARBA00023125"/>
    </source>
</evidence>
<comment type="function">
    <text evidence="13">Represses a number of genes involved in the response to DNA damage (SOS response), including recA and lexA. In the presence of single-stranded DNA, RecA interacts with LexA causing an autocatalytic cleavage which disrupts the DNA-binding part of LexA, leading to derepression of the SOS regulon and eventually DNA repair.</text>
</comment>
<evidence type="ECO:0000256" key="12">
    <source>
        <dbReference type="ARBA" id="ARBA00023236"/>
    </source>
</evidence>
<dbReference type="InterPro" id="IPR006199">
    <property type="entry name" value="LexA_DNA-bd_dom"/>
</dbReference>
<dbReference type="InterPro" id="IPR011991">
    <property type="entry name" value="ArsR-like_HTH"/>
</dbReference>
<dbReference type="CDD" id="cd06529">
    <property type="entry name" value="S24_LexA-like"/>
    <property type="match status" value="1"/>
</dbReference>
<dbReference type="PANTHER" id="PTHR33516">
    <property type="entry name" value="LEXA REPRESSOR"/>
    <property type="match status" value="1"/>
</dbReference>
<keyword evidence="12 13" id="KW-0742">SOS response</keyword>
<keyword evidence="18" id="KW-1185">Reference proteome</keyword>
<comment type="catalytic activity">
    <reaction evidence="13">
        <text>Hydrolysis of Ala-|-Gly bond in repressor LexA.</text>
        <dbReference type="EC" id="3.4.21.88"/>
    </reaction>
</comment>
<dbReference type="InterPro" id="IPR015927">
    <property type="entry name" value="Peptidase_S24_S26A/B/C"/>
</dbReference>
<dbReference type="SUPFAM" id="SSF46785">
    <property type="entry name" value="Winged helix' DNA-binding domain"/>
    <property type="match status" value="1"/>
</dbReference>
<dbReference type="PANTHER" id="PTHR33516:SF2">
    <property type="entry name" value="LEXA REPRESSOR-RELATED"/>
    <property type="match status" value="1"/>
</dbReference>
<keyword evidence="5 13" id="KW-0227">DNA damage</keyword>
<evidence type="ECO:0000256" key="4">
    <source>
        <dbReference type="ARBA" id="ARBA00022705"/>
    </source>
</evidence>
<dbReference type="GO" id="GO:0006508">
    <property type="term" value="P:proteolysis"/>
    <property type="evidence" value="ECO:0007669"/>
    <property type="project" value="InterPro"/>
</dbReference>
<dbReference type="GO" id="GO:0003677">
    <property type="term" value="F:DNA binding"/>
    <property type="evidence" value="ECO:0007669"/>
    <property type="project" value="UniProtKB-UniRule"/>
</dbReference>
<dbReference type="EC" id="3.4.21.88" evidence="13"/>